<accession>U3TBT5</accession>
<evidence type="ECO:0000256" key="8">
    <source>
        <dbReference type="SAM" id="Phobius"/>
    </source>
</evidence>
<dbReference type="SUPFAM" id="SSF103473">
    <property type="entry name" value="MFS general substrate transporter"/>
    <property type="match status" value="1"/>
</dbReference>
<feature type="transmembrane region" description="Helical" evidence="8">
    <location>
        <begin position="319"/>
        <end position="341"/>
    </location>
</feature>
<evidence type="ECO:0000313" key="10">
    <source>
        <dbReference type="Proteomes" id="UP000016887"/>
    </source>
</evidence>
<comment type="subcellular location">
    <subcellularLocation>
        <location evidence="1">Cell inner membrane</location>
        <topology evidence="1">Multi-pass membrane protein</topology>
    </subcellularLocation>
</comment>
<keyword evidence="7 8" id="KW-0472">Membrane</keyword>
<reference evidence="9 10" key="1">
    <citation type="journal article" date="2013" name="Appl. Environ. Microbiol.">
        <title>Variation of the Virus-Related Elements within Syntenic Genomes of the Hyperthermophilic Archaeon Aeropyrum.</title>
        <authorList>
            <person name="Daifuku T."/>
            <person name="Yoshida T."/>
            <person name="Kitamura T."/>
            <person name="Kawaichi S."/>
            <person name="Inoue T."/>
            <person name="Nomura K."/>
            <person name="Yoshida Y."/>
            <person name="Kuno S."/>
            <person name="Sako Y."/>
        </authorList>
    </citation>
    <scope>NUCLEOTIDE SEQUENCE [LARGE SCALE GENOMIC DNA]</scope>
    <source>
        <strain evidence="9 10">SY1</strain>
    </source>
</reference>
<dbReference type="AlphaFoldDB" id="U3TBT5"/>
<evidence type="ECO:0000256" key="4">
    <source>
        <dbReference type="ARBA" id="ARBA00022519"/>
    </source>
</evidence>
<dbReference type="InterPro" id="IPR036259">
    <property type="entry name" value="MFS_trans_sf"/>
</dbReference>
<dbReference type="GeneID" id="17109900"/>
<evidence type="ECO:0000256" key="2">
    <source>
        <dbReference type="ARBA" id="ARBA00022448"/>
    </source>
</evidence>
<name>U3TBT5_9CREN</name>
<feature type="transmembrane region" description="Helical" evidence="8">
    <location>
        <begin position="99"/>
        <end position="119"/>
    </location>
</feature>
<evidence type="ECO:0000256" key="6">
    <source>
        <dbReference type="ARBA" id="ARBA00022989"/>
    </source>
</evidence>
<feature type="transmembrane region" description="Helical" evidence="8">
    <location>
        <begin position="347"/>
        <end position="365"/>
    </location>
</feature>
<sequence>MKAVRGRAARLSLALLLFWAGYSIYYTITRRAVEEGAGGGSYFLGVLMSGAEEAPLAASIVLGYLADRTGYRIPLALGLLEAGIVASMAFSPIEAYPLLAGAASLVYALSYSALMGLVLGESGGSGFRYSVIAAFGSLGWALGGFAGGAVYSRLGTLGLAVAAALMALSYTVALSASPSRGGAAPGVRDTVAALRGVASIFASLSTGWAALGFFFGAASIRLSEALESPVAYGLVLTTLPALLGFLARPAAGRLVDRVGAVAVLALTNSAYSILALAFGISTSPVLLALAWSLPLYPFRDAAAAVAVSSRLERRLQATAAGLLSASESVGGAATLAIALLIDGRFGEMMLASIALMLASTLLLALDSPRAPHRGPCPPRRQAPGL</sequence>
<dbReference type="eggNOG" id="arCOG00131">
    <property type="taxonomic scope" value="Archaea"/>
</dbReference>
<evidence type="ECO:0000256" key="1">
    <source>
        <dbReference type="ARBA" id="ARBA00004429"/>
    </source>
</evidence>
<evidence type="ECO:0000256" key="5">
    <source>
        <dbReference type="ARBA" id="ARBA00022692"/>
    </source>
</evidence>
<feature type="transmembrane region" description="Helical" evidence="8">
    <location>
        <begin position="131"/>
        <end position="151"/>
    </location>
</feature>
<evidence type="ECO:0000256" key="7">
    <source>
        <dbReference type="ARBA" id="ARBA00023136"/>
    </source>
</evidence>
<keyword evidence="2" id="KW-0813">Transport</keyword>
<feature type="transmembrane region" description="Helical" evidence="8">
    <location>
        <begin position="40"/>
        <end position="66"/>
    </location>
</feature>
<feature type="transmembrane region" description="Helical" evidence="8">
    <location>
        <begin position="259"/>
        <end position="280"/>
    </location>
</feature>
<keyword evidence="5 8" id="KW-0812">Transmembrane</keyword>
<keyword evidence="3" id="KW-1003">Cell membrane</keyword>
<feature type="transmembrane region" description="Helical" evidence="8">
    <location>
        <begin position="286"/>
        <end position="307"/>
    </location>
</feature>
<dbReference type="GO" id="GO:0005886">
    <property type="term" value="C:plasma membrane"/>
    <property type="evidence" value="ECO:0007669"/>
    <property type="project" value="UniProtKB-SubCell"/>
</dbReference>
<dbReference type="PANTHER" id="PTHR23522:SF10">
    <property type="entry name" value="3-PHENYLPROPIONIC ACID TRANSPORTER-RELATED"/>
    <property type="match status" value="1"/>
</dbReference>
<evidence type="ECO:0000256" key="3">
    <source>
        <dbReference type="ARBA" id="ARBA00022475"/>
    </source>
</evidence>
<feature type="transmembrane region" description="Helical" evidence="8">
    <location>
        <begin position="73"/>
        <end position="93"/>
    </location>
</feature>
<feature type="transmembrane region" description="Helical" evidence="8">
    <location>
        <begin position="197"/>
        <end position="218"/>
    </location>
</feature>
<dbReference type="EMBL" id="AP012489">
    <property type="protein sequence ID" value="BAN89886.1"/>
    <property type="molecule type" value="Genomic_DNA"/>
</dbReference>
<dbReference type="RefSeq" id="WP_022541162.1">
    <property type="nucleotide sequence ID" value="NC_022521.1"/>
</dbReference>
<keyword evidence="6 8" id="KW-1133">Transmembrane helix</keyword>
<dbReference type="Gene3D" id="1.20.1250.20">
    <property type="entry name" value="MFS general substrate transporter like domains"/>
    <property type="match status" value="2"/>
</dbReference>
<dbReference type="KEGG" id="acj:ACAM_0417"/>
<gene>
    <name evidence="9" type="ORF">ACAM_0417</name>
</gene>
<protein>
    <submittedName>
        <fullName evidence="9">Permease of the major facilitator superfamily</fullName>
    </submittedName>
</protein>
<feature type="transmembrane region" description="Helical" evidence="8">
    <location>
        <begin position="230"/>
        <end position="247"/>
    </location>
</feature>
<feature type="transmembrane region" description="Helical" evidence="8">
    <location>
        <begin position="157"/>
        <end position="176"/>
    </location>
</feature>
<keyword evidence="4" id="KW-0997">Cell inner membrane</keyword>
<dbReference type="PANTHER" id="PTHR23522">
    <property type="entry name" value="BLL5896 PROTEIN"/>
    <property type="match status" value="1"/>
</dbReference>
<proteinExistence type="predicted"/>
<feature type="transmembrane region" description="Helical" evidence="8">
    <location>
        <begin position="12"/>
        <end position="28"/>
    </location>
</feature>
<dbReference type="Proteomes" id="UP000016887">
    <property type="component" value="Chromosome"/>
</dbReference>
<organism evidence="9 10">
    <name type="scientific">Aeropyrum camini SY1 = JCM 12091</name>
    <dbReference type="NCBI Taxonomy" id="1198449"/>
    <lineage>
        <taxon>Archaea</taxon>
        <taxon>Thermoproteota</taxon>
        <taxon>Thermoprotei</taxon>
        <taxon>Desulfurococcales</taxon>
        <taxon>Desulfurococcaceae</taxon>
        <taxon>Aeropyrum</taxon>
    </lineage>
</organism>
<evidence type="ECO:0000313" key="9">
    <source>
        <dbReference type="EMBL" id="BAN89886.1"/>
    </source>
</evidence>
<keyword evidence="10" id="KW-1185">Reference proteome</keyword>